<dbReference type="GO" id="GO:0003743">
    <property type="term" value="F:translation initiation factor activity"/>
    <property type="evidence" value="ECO:0007669"/>
    <property type="project" value="UniProtKB-KW"/>
</dbReference>
<protein>
    <submittedName>
        <fullName evidence="5">Transcription initiation factor IIA subunit 1, putative</fullName>
    </submittedName>
</protein>
<dbReference type="Proteomes" id="UP000027581">
    <property type="component" value="Unassembled WGS sequence"/>
</dbReference>
<reference evidence="5 7" key="3">
    <citation type="submission" date="2016-09" db="EMBL/GenBank/DDBJ databases">
        <authorList>
            <consortium name="Pathogen Informatics"/>
        </authorList>
    </citation>
    <scope>NUCLEOTIDE SEQUENCE [LARGE SCALE GENOMIC DNA]</scope>
</reference>
<comment type="subcellular location">
    <subcellularLocation>
        <location evidence="1">Nucleus</location>
    </subcellularLocation>
</comment>
<reference evidence="4" key="1">
    <citation type="submission" date="2014-01" db="EMBL/GenBank/DDBJ databases">
        <authorList>
            <person name="Aslett M."/>
        </authorList>
    </citation>
    <scope>NUCLEOTIDE SEQUENCE</scope>
    <source>
        <strain evidence="4">CDC</strain>
    </source>
</reference>
<name>A0A060RVZ9_PLARE</name>
<evidence type="ECO:0000313" key="6">
    <source>
        <dbReference type="Proteomes" id="UP000027581"/>
    </source>
</evidence>
<dbReference type="Proteomes" id="UP000240500">
    <property type="component" value="Chromosome 7"/>
</dbReference>
<dbReference type="InterPro" id="IPR009088">
    <property type="entry name" value="TFIIA_b-brl"/>
</dbReference>
<keyword evidence="5" id="KW-0396">Initiation factor</keyword>
<dbReference type="VEuPathDB" id="PlasmoDB:PRG01_0715200"/>
<dbReference type="EMBL" id="LT969570">
    <property type="protein sequence ID" value="SOV77796.1"/>
    <property type="molecule type" value="Genomic_DNA"/>
</dbReference>
<organism evidence="4 6">
    <name type="scientific">Plasmodium reichenowi</name>
    <dbReference type="NCBI Taxonomy" id="5854"/>
    <lineage>
        <taxon>Eukaryota</taxon>
        <taxon>Sar</taxon>
        <taxon>Alveolata</taxon>
        <taxon>Apicomplexa</taxon>
        <taxon>Aconoidasida</taxon>
        <taxon>Haemosporida</taxon>
        <taxon>Plasmodiidae</taxon>
        <taxon>Plasmodium</taxon>
        <taxon>Plasmodium (Laverania)</taxon>
    </lineage>
</organism>
<reference evidence="4" key="2">
    <citation type="submission" date="2014-05" db="EMBL/GenBank/DDBJ databases">
        <title>The genome sequences of chimpanzee malaria parasites reveal the path to human adaptation.</title>
        <authorList>
            <person name="Otto T.D."/>
            <person name="Rayner J.C."/>
            <person name="Boehme U."/>
            <person name="Pain A."/>
            <person name="Spottiswoode N."/>
            <person name="Sanders M."/>
            <person name="Quail M."/>
            <person name="Ollomo B."/>
            <person name="Renaud F."/>
            <person name="Thomas A.W."/>
            <person name="Prugnolle F."/>
            <person name="Conway D.J."/>
            <person name="Newbold C."/>
            <person name="Berriman M."/>
        </authorList>
    </citation>
    <scope>NUCLEOTIDE SEQUENCE [LARGE SCALE GENOMIC DNA]</scope>
    <source>
        <strain evidence="4">CDC</strain>
    </source>
</reference>
<evidence type="ECO:0000313" key="5">
    <source>
        <dbReference type="EMBL" id="SOV77796.1"/>
    </source>
</evidence>
<accession>A0A060RVZ9</accession>
<dbReference type="AlphaFoldDB" id="A0A060RVZ9"/>
<evidence type="ECO:0000256" key="2">
    <source>
        <dbReference type="ARBA" id="ARBA00023163"/>
    </source>
</evidence>
<evidence type="ECO:0000313" key="7">
    <source>
        <dbReference type="Proteomes" id="UP000240500"/>
    </source>
</evidence>
<dbReference type="Gene3D" id="2.30.18.10">
    <property type="entry name" value="Transcription factor IIA (TFIIA), beta-barrel domain"/>
    <property type="match status" value="1"/>
</dbReference>
<dbReference type="GO" id="GO:0005672">
    <property type="term" value="C:transcription factor TFIIA complex"/>
    <property type="evidence" value="ECO:0007669"/>
    <property type="project" value="InterPro"/>
</dbReference>
<dbReference type="GO" id="GO:0006367">
    <property type="term" value="P:transcription initiation at RNA polymerase II promoter"/>
    <property type="evidence" value="ECO:0007669"/>
    <property type="project" value="InterPro"/>
</dbReference>
<dbReference type="SUPFAM" id="SSF50784">
    <property type="entry name" value="Transcription factor IIA (TFIIA), beta-barrel domain"/>
    <property type="match status" value="1"/>
</dbReference>
<sequence length="174" mass="20044">MSLLSDSDLKEIHKKIIDSTIKNCGQFYNARILEAIKMRWIKIYEQKLRNKELGLVSNKKENKNSKIQLSDDFDDDEFEDADVEEKEIVEFQEEVENDPAEEDELNDLDNISISDLSDVDPETNNIIIGVCDKISKPCGRRNVGSNWKIKLKGGLMKIDGKEMFFHGLQGELEF</sequence>
<evidence type="ECO:0000256" key="3">
    <source>
        <dbReference type="ARBA" id="ARBA00023242"/>
    </source>
</evidence>
<dbReference type="VEuPathDB" id="PlasmoDB:PRCDC_0713700"/>
<keyword evidence="5" id="KW-0648">Protein biosynthesis</keyword>
<evidence type="ECO:0000313" key="4">
    <source>
        <dbReference type="EMBL" id="CDO63622.1"/>
    </source>
</evidence>
<keyword evidence="6" id="KW-1185">Reference proteome</keyword>
<proteinExistence type="predicted"/>
<keyword evidence="3" id="KW-0539">Nucleus</keyword>
<gene>
    <name evidence="4" type="ORF">PRCDC_0713700</name>
    <name evidence="5" type="ORF">PRG01_0715200</name>
</gene>
<evidence type="ECO:0000256" key="1">
    <source>
        <dbReference type="ARBA" id="ARBA00004123"/>
    </source>
</evidence>
<dbReference type="OrthoDB" id="343448at2759"/>
<keyword evidence="2" id="KW-0804">Transcription</keyword>
<dbReference type="EMBL" id="HG810768">
    <property type="protein sequence ID" value="CDO63622.1"/>
    <property type="molecule type" value="Genomic_DNA"/>
</dbReference>